<dbReference type="eggNOG" id="COG3117">
    <property type="taxonomic scope" value="Bacteria"/>
</dbReference>
<dbReference type="GO" id="GO:0030288">
    <property type="term" value="C:outer membrane-bounded periplasmic space"/>
    <property type="evidence" value="ECO:0007669"/>
    <property type="project" value="TreeGrafter"/>
</dbReference>
<sequence length="192" mass="21043">MLSLKTLTKPKSLLIIGATLIVVASLGWYGAAPIQNLVQTDSLSSSPDYFITKVKVKEFDADGLLIETLDAEQTLHYIAKSRTLLETPHVERYSKSGHWSAKADKGVIEDGSNDILLTENARATKKYLQSEDIKLSADNIHYLDKDQSLTSYGNATLISTQGETSAGTITTYINSEEVVMTGSVRGKYETIH</sequence>
<dbReference type="OrthoDB" id="6102924at2"/>
<evidence type="ECO:0000256" key="5">
    <source>
        <dbReference type="ARBA" id="ARBA00023136"/>
    </source>
</evidence>
<keyword evidence="5 6" id="KW-0472">Membrane</keyword>
<reference evidence="7" key="1">
    <citation type="submission" date="2007-06" db="EMBL/GenBank/DDBJ databases">
        <title>Complete sequence of Marinomonas sp. MWYL1.</title>
        <authorList>
            <consortium name="US DOE Joint Genome Institute"/>
            <person name="Copeland A."/>
            <person name="Lucas S."/>
            <person name="Lapidus A."/>
            <person name="Barry K."/>
            <person name="Glavina del Rio T."/>
            <person name="Dalin E."/>
            <person name="Tice H."/>
            <person name="Pitluck S."/>
            <person name="Kiss H."/>
            <person name="Brettin T."/>
            <person name="Bruce D."/>
            <person name="Detter J.C."/>
            <person name="Han C."/>
            <person name="Schmutz J."/>
            <person name="Larimer F."/>
            <person name="Land M."/>
            <person name="Hauser L."/>
            <person name="Kyrpides N."/>
            <person name="Kim E."/>
            <person name="Johnston A.W.B."/>
            <person name="Todd J.D."/>
            <person name="Rogers R."/>
            <person name="Wexler M."/>
            <person name="Bond P.L."/>
            <person name="Li Y."/>
            <person name="Richardson P."/>
        </authorList>
    </citation>
    <scope>NUCLEOTIDE SEQUENCE [LARGE SCALE GENOMIC DNA]</scope>
    <source>
        <strain evidence="7">MWYL1</strain>
    </source>
</reference>
<evidence type="ECO:0000256" key="2">
    <source>
        <dbReference type="ARBA" id="ARBA00022519"/>
    </source>
</evidence>
<keyword evidence="3 6" id="KW-0812">Transmembrane</keyword>
<protein>
    <recommendedName>
        <fullName evidence="8">LPS export ABC transporter periplasmic protein LptC</fullName>
    </recommendedName>
</protein>
<evidence type="ECO:0000256" key="3">
    <source>
        <dbReference type="ARBA" id="ARBA00022692"/>
    </source>
</evidence>
<gene>
    <name evidence="7" type="ordered locus">Mmwyl1_2415</name>
</gene>
<feature type="transmembrane region" description="Helical" evidence="6">
    <location>
        <begin position="12"/>
        <end position="31"/>
    </location>
</feature>
<evidence type="ECO:0000256" key="1">
    <source>
        <dbReference type="ARBA" id="ARBA00022475"/>
    </source>
</evidence>
<evidence type="ECO:0008006" key="8">
    <source>
        <dbReference type="Google" id="ProtNLM"/>
    </source>
</evidence>
<dbReference type="NCBIfam" id="TIGR04409">
    <property type="entry name" value="LptC_YrbK"/>
    <property type="match status" value="1"/>
</dbReference>
<organism evidence="7">
    <name type="scientific">Marinomonas sp. (strain MWYL1)</name>
    <dbReference type="NCBI Taxonomy" id="400668"/>
    <lineage>
        <taxon>Bacteria</taxon>
        <taxon>Pseudomonadati</taxon>
        <taxon>Pseudomonadota</taxon>
        <taxon>Gammaproteobacteria</taxon>
        <taxon>Oceanospirillales</taxon>
        <taxon>Oceanospirillaceae</taxon>
        <taxon>Marinomonas</taxon>
    </lineage>
</organism>
<dbReference type="STRING" id="400668.Mmwyl1_2415"/>
<dbReference type="HOGENOM" id="CLU_1413683_0_0_6"/>
<dbReference type="GO" id="GO:0005886">
    <property type="term" value="C:plasma membrane"/>
    <property type="evidence" value="ECO:0007669"/>
    <property type="project" value="InterPro"/>
</dbReference>
<dbReference type="GO" id="GO:0015221">
    <property type="term" value="F:lipopolysaccharide transmembrane transporter activity"/>
    <property type="evidence" value="ECO:0007669"/>
    <property type="project" value="InterPro"/>
</dbReference>
<proteinExistence type="predicted"/>
<dbReference type="Pfam" id="PF06835">
    <property type="entry name" value="LptC"/>
    <property type="match status" value="1"/>
</dbReference>
<dbReference type="InterPro" id="IPR010664">
    <property type="entry name" value="LipoPS_assembly_LptC-rel"/>
</dbReference>
<name>A6VY08_MARMS</name>
<keyword evidence="1" id="KW-1003">Cell membrane</keyword>
<dbReference type="Gene3D" id="2.60.450.10">
    <property type="entry name" value="Lipopolysaccharide (LPS) transport protein A like domain"/>
    <property type="match status" value="1"/>
</dbReference>
<dbReference type="PANTHER" id="PTHR37481">
    <property type="entry name" value="LIPOPOLYSACCHARIDE EXPORT SYSTEM PROTEIN LPTC"/>
    <property type="match status" value="1"/>
</dbReference>
<accession>A6VY08</accession>
<keyword evidence="4 6" id="KW-1133">Transmembrane helix</keyword>
<keyword evidence="2" id="KW-0997">Cell inner membrane</keyword>
<evidence type="ECO:0000313" key="7">
    <source>
        <dbReference type="EMBL" id="ABR71337.1"/>
    </source>
</evidence>
<dbReference type="PANTHER" id="PTHR37481:SF1">
    <property type="entry name" value="LIPOPOLYSACCHARIDE EXPORT SYSTEM PROTEIN LPTC"/>
    <property type="match status" value="1"/>
</dbReference>
<evidence type="ECO:0000256" key="4">
    <source>
        <dbReference type="ARBA" id="ARBA00022989"/>
    </source>
</evidence>
<dbReference type="GO" id="GO:0017089">
    <property type="term" value="F:glycolipid transfer activity"/>
    <property type="evidence" value="ECO:0007669"/>
    <property type="project" value="TreeGrafter"/>
</dbReference>
<dbReference type="AlphaFoldDB" id="A6VY08"/>
<dbReference type="InterPro" id="IPR026265">
    <property type="entry name" value="LptC"/>
</dbReference>
<dbReference type="EMBL" id="CP000749">
    <property type="protein sequence ID" value="ABR71337.1"/>
    <property type="molecule type" value="Genomic_DNA"/>
</dbReference>
<dbReference type="InterPro" id="IPR052363">
    <property type="entry name" value="LPS_export_LptC"/>
</dbReference>
<dbReference type="KEGG" id="mmw:Mmwyl1_2415"/>
<evidence type="ECO:0000256" key="6">
    <source>
        <dbReference type="SAM" id="Phobius"/>
    </source>
</evidence>